<comment type="similarity">
    <text evidence="1">Belongs to the Skp family.</text>
</comment>
<protein>
    <submittedName>
        <fullName evidence="3">OmpH family outer membrane protein</fullName>
    </submittedName>
</protein>
<dbReference type="PANTHER" id="PTHR35089">
    <property type="entry name" value="CHAPERONE PROTEIN SKP"/>
    <property type="match status" value="1"/>
</dbReference>
<dbReference type="STRING" id="1122973.GCA_000379925_01348"/>
<gene>
    <name evidence="3" type="ORF">E4P47_03590</name>
</gene>
<dbReference type="SMART" id="SM00935">
    <property type="entry name" value="OmpH"/>
    <property type="match status" value="1"/>
</dbReference>
<organism evidence="3 4">
    <name type="scientific">Porphyromonas levii</name>
    <dbReference type="NCBI Taxonomy" id="28114"/>
    <lineage>
        <taxon>Bacteria</taxon>
        <taxon>Pseudomonadati</taxon>
        <taxon>Bacteroidota</taxon>
        <taxon>Bacteroidia</taxon>
        <taxon>Bacteroidales</taxon>
        <taxon>Porphyromonadaceae</taxon>
        <taxon>Porphyromonas</taxon>
    </lineage>
</organism>
<proteinExistence type="inferred from homology"/>
<dbReference type="GeneID" id="66797573"/>
<sequence length="167" mass="19026">MKKILLSLVALMAMPLMSLAQEQKIAVVDVNSIIMQMPETKAMQTTLDNLLKKYEDTHVAMQEEFQKKYEAYEAEREGLLETIRTRREQELQDQAKRIQDLQQVAQQDYQKKQVELLTPIQKKIQDAIAAVGNENGYTYIVDAATVLFMNNSTAIDATTKVKAKLGM</sequence>
<keyword evidence="2" id="KW-0732">Signal</keyword>
<keyword evidence="4" id="KW-1185">Reference proteome</keyword>
<evidence type="ECO:0000256" key="1">
    <source>
        <dbReference type="ARBA" id="ARBA00009091"/>
    </source>
</evidence>
<accession>A0A4Y8WRW5</accession>
<dbReference type="Pfam" id="PF03938">
    <property type="entry name" value="OmpH"/>
    <property type="match status" value="1"/>
</dbReference>
<dbReference type="SUPFAM" id="SSF111384">
    <property type="entry name" value="OmpH-like"/>
    <property type="match status" value="1"/>
</dbReference>
<dbReference type="Gene3D" id="3.30.910.20">
    <property type="entry name" value="Skp domain"/>
    <property type="match status" value="1"/>
</dbReference>
<dbReference type="InterPro" id="IPR024930">
    <property type="entry name" value="Skp_dom_sf"/>
</dbReference>
<dbReference type="AlphaFoldDB" id="A0A4Y8WRW5"/>
<dbReference type="GO" id="GO:0051082">
    <property type="term" value="F:unfolded protein binding"/>
    <property type="evidence" value="ECO:0007669"/>
    <property type="project" value="InterPro"/>
</dbReference>
<evidence type="ECO:0000313" key="3">
    <source>
        <dbReference type="EMBL" id="TFH95847.1"/>
    </source>
</evidence>
<name>A0A4Y8WRW5_9PORP</name>
<evidence type="ECO:0000313" key="4">
    <source>
        <dbReference type="Proteomes" id="UP000297225"/>
    </source>
</evidence>
<dbReference type="PANTHER" id="PTHR35089:SF1">
    <property type="entry name" value="CHAPERONE PROTEIN SKP"/>
    <property type="match status" value="1"/>
</dbReference>
<reference evidence="3 4" key="1">
    <citation type="submission" date="2019-03" db="EMBL/GenBank/DDBJ databases">
        <title>Porphyromonas levii Isolated from the Uterus of Dairy Cows.</title>
        <authorList>
            <person name="Francis A.M."/>
        </authorList>
    </citation>
    <scope>NUCLEOTIDE SEQUENCE [LARGE SCALE GENOMIC DNA]</scope>
    <source>
        <strain evidence="3 4">AF5678</strain>
    </source>
</reference>
<comment type="caution">
    <text evidence="3">The sequence shown here is derived from an EMBL/GenBank/DDBJ whole genome shotgun (WGS) entry which is preliminary data.</text>
</comment>
<evidence type="ECO:0000256" key="2">
    <source>
        <dbReference type="ARBA" id="ARBA00022729"/>
    </source>
</evidence>
<dbReference type="InterPro" id="IPR005632">
    <property type="entry name" value="Chaperone_Skp"/>
</dbReference>
<dbReference type="GO" id="GO:0005829">
    <property type="term" value="C:cytosol"/>
    <property type="evidence" value="ECO:0007669"/>
    <property type="project" value="TreeGrafter"/>
</dbReference>
<dbReference type="Proteomes" id="UP000297225">
    <property type="component" value="Unassembled WGS sequence"/>
</dbReference>
<dbReference type="OrthoDB" id="1524711at2"/>
<dbReference type="EMBL" id="SPNC01000036">
    <property type="protein sequence ID" value="TFH95847.1"/>
    <property type="molecule type" value="Genomic_DNA"/>
</dbReference>
<dbReference type="GO" id="GO:0050821">
    <property type="term" value="P:protein stabilization"/>
    <property type="evidence" value="ECO:0007669"/>
    <property type="project" value="TreeGrafter"/>
</dbReference>
<dbReference type="RefSeq" id="WP_134849419.1">
    <property type="nucleotide sequence ID" value="NZ_CP197400.1"/>
</dbReference>